<feature type="transmembrane region" description="Helical" evidence="1">
    <location>
        <begin position="6"/>
        <end position="25"/>
    </location>
</feature>
<dbReference type="EMBL" id="JXLU01000029">
    <property type="protein sequence ID" value="KIO73609.1"/>
    <property type="molecule type" value="Genomic_DNA"/>
</dbReference>
<evidence type="ECO:0000313" key="3">
    <source>
        <dbReference type="EMBL" id="KIO73609.1"/>
    </source>
</evidence>
<dbReference type="Proteomes" id="UP000032076">
    <property type="component" value="Unassembled WGS sequence"/>
</dbReference>
<keyword evidence="1" id="KW-0472">Membrane</keyword>
<gene>
    <name evidence="3" type="ORF">B4167_0027</name>
    <name evidence="2" type="ORF">BT1A1_0062</name>
</gene>
<feature type="transmembrane region" description="Helical" evidence="1">
    <location>
        <begin position="112"/>
        <end position="134"/>
    </location>
</feature>
<dbReference type="EMBL" id="CCRF01000003">
    <property type="protein sequence ID" value="CED99934.1"/>
    <property type="molecule type" value="Genomic_DNA"/>
</dbReference>
<evidence type="ECO:0000313" key="5">
    <source>
        <dbReference type="Proteomes" id="UP000040576"/>
    </source>
</evidence>
<feature type="transmembrane region" description="Helical" evidence="1">
    <location>
        <begin position="46"/>
        <end position="64"/>
    </location>
</feature>
<dbReference type="NCBIfam" id="TIGR02893">
    <property type="entry name" value="spore_yabQ"/>
    <property type="match status" value="1"/>
</dbReference>
<feature type="transmembrane region" description="Helical" evidence="1">
    <location>
        <begin position="70"/>
        <end position="91"/>
    </location>
</feature>
<name>A0A090KMN7_9BACI</name>
<evidence type="ECO:0000256" key="1">
    <source>
        <dbReference type="SAM" id="Phobius"/>
    </source>
</evidence>
<feature type="transmembrane region" description="Helical" evidence="1">
    <location>
        <begin position="140"/>
        <end position="158"/>
    </location>
</feature>
<keyword evidence="1" id="KW-1133">Transmembrane helix</keyword>
<reference evidence="2 5" key="1">
    <citation type="submission" date="2014-07" db="EMBL/GenBank/DDBJ databases">
        <authorList>
            <person name="Wibberg Daniel"/>
        </authorList>
    </citation>
    <scope>NUCLEOTIDE SEQUENCE [LARGE SCALE GENOMIC DNA]</scope>
</reference>
<evidence type="ECO:0000313" key="2">
    <source>
        <dbReference type="EMBL" id="CED99934.1"/>
    </source>
</evidence>
<dbReference type="PATRIC" id="fig|35841.7.peg.708"/>
<sequence length="204" mass="24052">MSLTVQFYTMLAMVGMGSYFGAALDTYSRLFNRSKRNVIVRGINDILFWIVQALITFYILYLVNNGEIRFYIFLALLCGFAFYQSLLKNLYNRLLEWLIQLLVRIYRLGVKLFSNVIIKPVVMFFTFIFTIIVALGKFTLQMFLFLVKILGVLLKIVLKPFTYLGKYIWKAVPKSFKIKGSHFFKRISNSLKWIMDVINKLKRR</sequence>
<keyword evidence="1" id="KW-0812">Transmembrane</keyword>
<dbReference type="OrthoDB" id="1653819at2"/>
<accession>A0A090KMN7</accession>
<dbReference type="InterPro" id="IPR019074">
    <property type="entry name" value="YabQ"/>
</dbReference>
<dbReference type="AlphaFoldDB" id="A0A090KMN7"/>
<dbReference type="Proteomes" id="UP000040576">
    <property type="component" value="Unassembled WGS sequence"/>
</dbReference>
<organism evidence="2 5">
    <name type="scientific">Caldibacillus thermoamylovorans</name>
    <dbReference type="NCBI Taxonomy" id="35841"/>
    <lineage>
        <taxon>Bacteria</taxon>
        <taxon>Bacillati</taxon>
        <taxon>Bacillota</taxon>
        <taxon>Bacilli</taxon>
        <taxon>Bacillales</taxon>
        <taxon>Bacillaceae</taxon>
        <taxon>Caldibacillus</taxon>
    </lineage>
</organism>
<keyword evidence="5" id="KW-1185">Reference proteome</keyword>
<evidence type="ECO:0000313" key="4">
    <source>
        <dbReference type="Proteomes" id="UP000032076"/>
    </source>
</evidence>
<dbReference type="RefSeq" id="WP_034766888.1">
    <property type="nucleotide sequence ID" value="NZ_CCRF01000003.1"/>
</dbReference>
<dbReference type="Pfam" id="PF09578">
    <property type="entry name" value="Spore_YabQ"/>
    <property type="match status" value="1"/>
</dbReference>
<reference evidence="3 4" key="2">
    <citation type="submission" date="2015-01" db="EMBL/GenBank/DDBJ databases">
        <title>Draft Genome Sequences of Four Bacillus thermoamylovorans Strains, Isolated From Food Products.</title>
        <authorList>
            <person name="Krawcyk A.O."/>
            <person name="Berendsen E.M."/>
            <person name="Eijlander R.T."/>
            <person name="de Jong A."/>
            <person name="Wells-Bennik M."/>
            <person name="Kuipers O.P."/>
        </authorList>
    </citation>
    <scope>NUCLEOTIDE SEQUENCE [LARGE SCALE GENOMIC DNA]</scope>
    <source>
        <strain evidence="3 4">B4167</strain>
    </source>
</reference>
<proteinExistence type="predicted"/>
<protein>
    <submittedName>
        <fullName evidence="2">Spore cortex biosynthesis protein YabQ</fullName>
    </submittedName>
</protein>